<accession>A0ABP7JTJ2</accession>
<reference evidence="2" key="1">
    <citation type="journal article" date="2019" name="Int. J. Syst. Evol. Microbiol.">
        <title>The Global Catalogue of Microorganisms (GCM) 10K type strain sequencing project: providing services to taxonomists for standard genome sequencing and annotation.</title>
        <authorList>
            <consortium name="The Broad Institute Genomics Platform"/>
            <consortium name="The Broad Institute Genome Sequencing Center for Infectious Disease"/>
            <person name="Wu L."/>
            <person name="Ma J."/>
        </authorList>
    </citation>
    <scope>NUCLEOTIDE SEQUENCE [LARGE SCALE GENOMIC DNA]</scope>
    <source>
        <strain evidence="2">JCM 17190</strain>
    </source>
</reference>
<comment type="caution">
    <text evidence="1">The sequence shown here is derived from an EMBL/GenBank/DDBJ whole genome shotgun (WGS) entry which is preliminary data.</text>
</comment>
<sequence length="115" mass="12754">MLRTMVFDVLVFDLTVDRESGLAVAMMAEFHQPDIMTILVSAQSPEMLPDLFARLSSLKFMCGNGTPPDDLVNIIERLGRISANIARRREMDESGETMLTRRPDAGGPVHLLPVP</sequence>
<gene>
    <name evidence="1" type="ORF">GCM10022404_02070</name>
</gene>
<evidence type="ECO:0000313" key="1">
    <source>
        <dbReference type="EMBL" id="GAA3854320.1"/>
    </source>
</evidence>
<keyword evidence="2" id="KW-1185">Reference proteome</keyword>
<name>A0ABP7JTJ2_9RHOB</name>
<dbReference type="EMBL" id="BAABDF010000001">
    <property type="protein sequence ID" value="GAA3854320.1"/>
    <property type="molecule type" value="Genomic_DNA"/>
</dbReference>
<evidence type="ECO:0000313" key="2">
    <source>
        <dbReference type="Proteomes" id="UP001399917"/>
    </source>
</evidence>
<dbReference type="Proteomes" id="UP001399917">
    <property type="component" value="Unassembled WGS sequence"/>
</dbReference>
<organism evidence="1 2">
    <name type="scientific">Celeribacter arenosi</name>
    <dbReference type="NCBI Taxonomy" id="792649"/>
    <lineage>
        <taxon>Bacteria</taxon>
        <taxon>Pseudomonadati</taxon>
        <taxon>Pseudomonadota</taxon>
        <taxon>Alphaproteobacteria</taxon>
        <taxon>Rhodobacterales</taxon>
        <taxon>Roseobacteraceae</taxon>
        <taxon>Celeribacter</taxon>
    </lineage>
</organism>
<proteinExistence type="predicted"/>
<protein>
    <recommendedName>
        <fullName evidence="3">Response regulatory domain-containing protein</fullName>
    </recommendedName>
</protein>
<evidence type="ECO:0008006" key="3">
    <source>
        <dbReference type="Google" id="ProtNLM"/>
    </source>
</evidence>